<accession>A0ACC3DEX3</accession>
<feature type="non-terminal residue" evidence="1">
    <location>
        <position position="1"/>
    </location>
</feature>
<sequence length="66" mass="7528">PTVAVASERGSEPPSQSVKKIADGRENEKDNEWYESLSVEELKKLCKEREIEECRGAHLNKLILME</sequence>
<comment type="caution">
    <text evidence="1">The sequence shown here is derived from an EMBL/GenBank/DDBJ whole genome shotgun (WGS) entry which is preliminary data.</text>
</comment>
<gene>
    <name evidence="1" type="ORF">LTS18_001580</name>
</gene>
<protein>
    <submittedName>
        <fullName evidence="1">Uncharacterized protein</fullName>
    </submittedName>
</protein>
<keyword evidence="2" id="KW-1185">Reference proteome</keyword>
<dbReference type="Proteomes" id="UP001186974">
    <property type="component" value="Unassembled WGS sequence"/>
</dbReference>
<proteinExistence type="predicted"/>
<evidence type="ECO:0000313" key="1">
    <source>
        <dbReference type="EMBL" id="KAK3066651.1"/>
    </source>
</evidence>
<evidence type="ECO:0000313" key="2">
    <source>
        <dbReference type="Proteomes" id="UP001186974"/>
    </source>
</evidence>
<organism evidence="1 2">
    <name type="scientific">Coniosporium uncinatum</name>
    <dbReference type="NCBI Taxonomy" id="93489"/>
    <lineage>
        <taxon>Eukaryota</taxon>
        <taxon>Fungi</taxon>
        <taxon>Dikarya</taxon>
        <taxon>Ascomycota</taxon>
        <taxon>Pezizomycotina</taxon>
        <taxon>Dothideomycetes</taxon>
        <taxon>Dothideomycetes incertae sedis</taxon>
        <taxon>Coniosporium</taxon>
    </lineage>
</organism>
<name>A0ACC3DEX3_9PEZI</name>
<reference evidence="1" key="1">
    <citation type="submission" date="2024-09" db="EMBL/GenBank/DDBJ databases">
        <title>Black Yeasts Isolated from many extreme environments.</title>
        <authorList>
            <person name="Coleine C."/>
            <person name="Stajich J.E."/>
            <person name="Selbmann L."/>
        </authorList>
    </citation>
    <scope>NUCLEOTIDE SEQUENCE</scope>
    <source>
        <strain evidence="1">CCFEE 5737</strain>
    </source>
</reference>
<dbReference type="EMBL" id="JAWDJW010005765">
    <property type="protein sequence ID" value="KAK3066651.1"/>
    <property type="molecule type" value="Genomic_DNA"/>
</dbReference>